<reference evidence="3" key="1">
    <citation type="submission" date="2023-07" db="EMBL/GenBank/DDBJ databases">
        <title>Conexibacter stalactiti sp. nov., isolated from stalactites in a lava cave and emended description of the genus Conexibacter.</title>
        <authorList>
            <person name="Lee S.D."/>
        </authorList>
    </citation>
    <scope>NUCLEOTIDE SEQUENCE [LARGE SCALE GENOMIC DNA]</scope>
    <source>
        <strain evidence="3">KCTC 39840</strain>
    </source>
</reference>
<sequence>MSALVRMLARTTVVRTALALVAAAAAFGFAGSATAAAAATPKYKVNLTAYQSVVSNLEEGDYPEDCANWTTARSTVAFEMESGRTFNVGLIRNPVNDSIWGQVSSDLQPTAHIYRHWRFRAHYKPDVEGCSPCGPSSEYGPCTGEVFDDRGSDDCGSTEGPVRRGFLSMMVSDRGITVIASPMADFSRCEEPRTEGLPLGPTAPKLDRFLLPSGTRELQAMKVGATRTIRRVVRRGACGRTRGKGLRVCTEINVQIRAKRVG</sequence>
<comment type="caution">
    <text evidence="2">The sequence shown here is derived from an EMBL/GenBank/DDBJ whole genome shotgun (WGS) entry which is preliminary data.</text>
</comment>
<keyword evidence="1" id="KW-0732">Signal</keyword>
<keyword evidence="3" id="KW-1185">Reference proteome</keyword>
<gene>
    <name evidence="2" type="ORF">R7226_22545</name>
</gene>
<proteinExistence type="predicted"/>
<protein>
    <submittedName>
        <fullName evidence="2">Uncharacterized protein</fullName>
    </submittedName>
</protein>
<feature type="signal peptide" evidence="1">
    <location>
        <begin position="1"/>
        <end position="35"/>
    </location>
</feature>
<organism evidence="2 3">
    <name type="scientific">Conexibacter stalactiti</name>
    <dbReference type="NCBI Taxonomy" id="1940611"/>
    <lineage>
        <taxon>Bacteria</taxon>
        <taxon>Bacillati</taxon>
        <taxon>Actinomycetota</taxon>
        <taxon>Thermoleophilia</taxon>
        <taxon>Solirubrobacterales</taxon>
        <taxon>Conexibacteraceae</taxon>
        <taxon>Conexibacter</taxon>
    </lineage>
</organism>
<evidence type="ECO:0000256" key="1">
    <source>
        <dbReference type="SAM" id="SignalP"/>
    </source>
</evidence>
<evidence type="ECO:0000313" key="2">
    <source>
        <dbReference type="EMBL" id="MDW5597143.1"/>
    </source>
</evidence>
<accession>A0ABU4HV31</accession>
<dbReference type="EMBL" id="JAWSTH010000076">
    <property type="protein sequence ID" value="MDW5597143.1"/>
    <property type="molecule type" value="Genomic_DNA"/>
</dbReference>
<dbReference type="RefSeq" id="WP_318599606.1">
    <property type="nucleotide sequence ID" value="NZ_JAWSTH010000076.1"/>
</dbReference>
<evidence type="ECO:0000313" key="3">
    <source>
        <dbReference type="Proteomes" id="UP001284601"/>
    </source>
</evidence>
<feature type="chain" id="PRO_5046002161" evidence="1">
    <location>
        <begin position="36"/>
        <end position="262"/>
    </location>
</feature>
<dbReference type="Proteomes" id="UP001284601">
    <property type="component" value="Unassembled WGS sequence"/>
</dbReference>
<name>A0ABU4HV31_9ACTN</name>